<dbReference type="OrthoDB" id="408373at2759"/>
<dbReference type="Proteomes" id="UP000283509">
    <property type="component" value="Unassembled WGS sequence"/>
</dbReference>
<dbReference type="Pfam" id="PF00561">
    <property type="entry name" value="Abhydrolase_1"/>
    <property type="match status" value="1"/>
</dbReference>
<evidence type="ECO:0000256" key="3">
    <source>
        <dbReference type="SAM" id="Phobius"/>
    </source>
</evidence>
<keyword evidence="6" id="KW-1185">Reference proteome</keyword>
<dbReference type="GO" id="GO:0004301">
    <property type="term" value="F:epoxide hydrolase activity"/>
    <property type="evidence" value="ECO:0007669"/>
    <property type="project" value="UniProtKB-ARBA"/>
</dbReference>
<dbReference type="AlphaFoldDB" id="A0A3R7Q665"/>
<evidence type="ECO:0000256" key="1">
    <source>
        <dbReference type="ARBA" id="ARBA00022801"/>
    </source>
</evidence>
<dbReference type="PANTHER" id="PTHR43329">
    <property type="entry name" value="EPOXIDE HYDROLASE"/>
    <property type="match status" value="1"/>
</dbReference>
<name>A0A3R7Q665_PENVA</name>
<dbReference type="STRING" id="6689.A0A3R7Q665"/>
<keyword evidence="3" id="KW-1133">Transmembrane helix</keyword>
<dbReference type="InterPro" id="IPR029058">
    <property type="entry name" value="AB_hydrolase_fold"/>
</dbReference>
<accession>A0A3R7Q665</accession>
<dbReference type="InterPro" id="IPR000639">
    <property type="entry name" value="Epox_hydrolase-like"/>
</dbReference>
<sequence length="350" mass="41015">MPLQFHLCIMDAAKRVVVRCVTVFLSLCISAVVIINLFYRRWKIGKDFFHVKTHVAPQVLLDPNLGIHNYIYLKNQGIKLHYIEKGDRDKPLMLLVHGFYESWFSWRHQLQEFSSDYWVVAVSLRGYGDSERPSKTSEYSLMKMVEDLREFTLALGKENCTFIGHDGGAVVGWTLVGKYPELFERFITCNASHPLVYRTHLRKSFKQMNKAWYVFFNQMPYLPELCLAVNDYEELSRFYSEGNKNAEIFTDEVMEAYKYYFSQKGALSVVVNFYRNIDFMSTLHIPKIKVPTLIIWGTEDTFLEKELAKLSALECEDVQLKYIDGAGHFVQQQEPVYMNKLIWEYLSITQ</sequence>
<feature type="domain" description="AB hydrolase-1" evidence="4">
    <location>
        <begin position="91"/>
        <end position="334"/>
    </location>
</feature>
<comment type="similarity">
    <text evidence="2">Belongs to the AB hydrolase superfamily. Epoxide hydrolase family.</text>
</comment>
<dbReference type="SUPFAM" id="SSF53474">
    <property type="entry name" value="alpha/beta-Hydrolases"/>
    <property type="match status" value="1"/>
</dbReference>
<dbReference type="EMBL" id="QCYY01002545">
    <property type="protein sequence ID" value="ROT69612.1"/>
    <property type="molecule type" value="Genomic_DNA"/>
</dbReference>
<keyword evidence="3" id="KW-0812">Transmembrane</keyword>
<evidence type="ECO:0000313" key="5">
    <source>
        <dbReference type="EMBL" id="ROT69612.1"/>
    </source>
</evidence>
<dbReference type="InterPro" id="IPR000073">
    <property type="entry name" value="AB_hydrolase_1"/>
</dbReference>
<gene>
    <name evidence="5" type="ORF">C7M84_012174</name>
</gene>
<dbReference type="PRINTS" id="PR00412">
    <property type="entry name" value="EPOXHYDRLASE"/>
</dbReference>
<evidence type="ECO:0000259" key="4">
    <source>
        <dbReference type="Pfam" id="PF00561"/>
    </source>
</evidence>
<comment type="caution">
    <text evidence="5">The sequence shown here is derived from an EMBL/GenBank/DDBJ whole genome shotgun (WGS) entry which is preliminary data.</text>
</comment>
<reference evidence="5 6" key="1">
    <citation type="submission" date="2018-04" db="EMBL/GenBank/DDBJ databases">
        <authorList>
            <person name="Zhang X."/>
            <person name="Yuan J."/>
            <person name="Li F."/>
            <person name="Xiang J."/>
        </authorList>
    </citation>
    <scope>NUCLEOTIDE SEQUENCE [LARGE SCALE GENOMIC DNA]</scope>
    <source>
        <tissue evidence="5">Muscle</tissue>
    </source>
</reference>
<evidence type="ECO:0000313" key="6">
    <source>
        <dbReference type="Proteomes" id="UP000283509"/>
    </source>
</evidence>
<evidence type="ECO:0000256" key="2">
    <source>
        <dbReference type="ARBA" id="ARBA00038334"/>
    </source>
</evidence>
<feature type="transmembrane region" description="Helical" evidence="3">
    <location>
        <begin position="16"/>
        <end position="39"/>
    </location>
</feature>
<reference evidence="5 6" key="2">
    <citation type="submission" date="2019-01" db="EMBL/GenBank/DDBJ databases">
        <title>The decoding of complex shrimp genome reveals the adaptation for benthos swimmer, frequently molting mechanism and breeding impact on genome.</title>
        <authorList>
            <person name="Sun Y."/>
            <person name="Gao Y."/>
            <person name="Yu Y."/>
        </authorList>
    </citation>
    <scope>NUCLEOTIDE SEQUENCE [LARGE SCALE GENOMIC DNA]</scope>
    <source>
        <tissue evidence="5">Muscle</tissue>
    </source>
</reference>
<keyword evidence="1" id="KW-0378">Hydrolase</keyword>
<organism evidence="5 6">
    <name type="scientific">Penaeus vannamei</name>
    <name type="common">Whiteleg shrimp</name>
    <name type="synonym">Litopenaeus vannamei</name>
    <dbReference type="NCBI Taxonomy" id="6689"/>
    <lineage>
        <taxon>Eukaryota</taxon>
        <taxon>Metazoa</taxon>
        <taxon>Ecdysozoa</taxon>
        <taxon>Arthropoda</taxon>
        <taxon>Crustacea</taxon>
        <taxon>Multicrustacea</taxon>
        <taxon>Malacostraca</taxon>
        <taxon>Eumalacostraca</taxon>
        <taxon>Eucarida</taxon>
        <taxon>Decapoda</taxon>
        <taxon>Dendrobranchiata</taxon>
        <taxon>Penaeoidea</taxon>
        <taxon>Penaeidae</taxon>
        <taxon>Penaeus</taxon>
    </lineage>
</organism>
<proteinExistence type="inferred from homology"/>
<keyword evidence="3" id="KW-0472">Membrane</keyword>
<dbReference type="Gene3D" id="3.40.50.1820">
    <property type="entry name" value="alpha/beta hydrolase"/>
    <property type="match status" value="1"/>
</dbReference>
<protein>
    <recommendedName>
        <fullName evidence="4">AB hydrolase-1 domain-containing protein</fullName>
    </recommendedName>
</protein>